<dbReference type="InterPro" id="IPR025263">
    <property type="entry name" value="YhdP_central"/>
</dbReference>
<keyword evidence="4" id="KW-1185">Reference proteome</keyword>
<dbReference type="AlphaFoldDB" id="A0A506U9Q6"/>
<accession>A0A506U9Q6</accession>
<feature type="region of interest" description="Disordered" evidence="1">
    <location>
        <begin position="819"/>
        <end position="846"/>
    </location>
</feature>
<dbReference type="RefSeq" id="WP_141149527.1">
    <property type="nucleotide sequence ID" value="NZ_VHLG01000008.1"/>
</dbReference>
<dbReference type="Proteomes" id="UP000318801">
    <property type="component" value="Unassembled WGS sequence"/>
</dbReference>
<dbReference type="EMBL" id="VHLG01000008">
    <property type="protein sequence ID" value="TPW29804.1"/>
    <property type="molecule type" value="Genomic_DNA"/>
</dbReference>
<organism evidence="3 4">
    <name type="scientific">Martelella alba</name>
    <dbReference type="NCBI Taxonomy" id="2590451"/>
    <lineage>
        <taxon>Bacteria</taxon>
        <taxon>Pseudomonadati</taxon>
        <taxon>Pseudomonadota</taxon>
        <taxon>Alphaproteobacteria</taxon>
        <taxon>Hyphomicrobiales</taxon>
        <taxon>Aurantimonadaceae</taxon>
        <taxon>Martelella</taxon>
    </lineage>
</organism>
<evidence type="ECO:0000259" key="2">
    <source>
        <dbReference type="Pfam" id="PF13116"/>
    </source>
</evidence>
<evidence type="ECO:0000256" key="1">
    <source>
        <dbReference type="SAM" id="MobiDB-lite"/>
    </source>
</evidence>
<dbReference type="Pfam" id="PF13116">
    <property type="entry name" value="YhdP"/>
    <property type="match status" value="1"/>
</dbReference>
<comment type="caution">
    <text evidence="3">The sequence shown here is derived from an EMBL/GenBank/DDBJ whole genome shotgun (WGS) entry which is preliminary data.</text>
</comment>
<evidence type="ECO:0000313" key="4">
    <source>
        <dbReference type="Proteomes" id="UP000318801"/>
    </source>
</evidence>
<gene>
    <name evidence="3" type="ORF">FJU08_13470</name>
</gene>
<reference evidence="3 4" key="1">
    <citation type="submission" date="2019-06" db="EMBL/GenBank/DDBJ databases">
        <authorList>
            <person name="Li M."/>
        </authorList>
    </citation>
    <scope>NUCLEOTIDE SEQUENCE [LARGE SCALE GENOMIC DNA]</scope>
    <source>
        <strain evidence="3 4">BGMRC2036</strain>
    </source>
</reference>
<sequence>MAHITLALVILIAAIVYVIESGSVDRYLTEKARQQIGRAISPVYHAELEASTLRLGEGLKLELTVNGVSIRSAAHERVADVQEIALAINPLRLLIGQLSINSVSVKGVRFDPSALPEAGPFRLTDHRVDGFPVLVEQIFDQTDLIRGVLETAETQEIAISDLRFPLPSATPDQSVDINLRQVEIQLMAGGVLRVDGQVALDGTVSGVTAEAVARDGRTETLQAEVTNLLVTPFLLRKNKEGEPDIGVEATTDVAVQLKRADGDKKSDALVGLHVKSGRFVADRIARPFSNAQLNLSFDNNKKSFELSDSSINFDGSYFPFSGGIIDLDHIKPDAAGAFGVDFLVSGGQFKSREPGLPPLLFDAQVSGAYRADEKALDLDRIMVTSPQGNMDGAFTAVFGDASPALTFNASIDAMDTEAVKQMWPFWIARKPREWVTANIGGGRISNGTIMVDIPAGRIEGEGIPLNLGSDELKIDFDIDKSRLTIKPTFPDVIGASAHVLIDGERLNVAIRSGYFDLGNQGTVAISDGTFEIADTSLHPPVGRVDALLSGQARAIVQLAADPPINALDKTDFTPADFTGTGSARVRAELPITIDDGTSEPDDGQLPRSWSVDADLTDVAVAKPIDGHTVSNIDGKLSIVPGKLALKGKAAVDGVAIDIDWSLPLDSEAGSASLNIGGTLSEAQREAMYPGLSTILKGPVSIEASSKGNDGQVVSLDLTKSTMVLPWIGWQKPAGQSAKLRFTLKAGDGGVNQLSDLQLSGSGLAAAGTITLDKEGLSSLDLSHVSLTADDDFNVSIKRVEGNLVVNVSGKRFSAEPMLSTIKKDGHLPTDGGSGDAKRKNGAAGSSATDNVSVSIALDRIMGLGGRYIDQSKGSLSVVNGDVDTAALGALTATGKSVSLQVAPTGDGRHVVKLNTDGAGSLLRFLGVYPKMSGGQLALNMIEAGGNWSGNVEIEDFRIIDDDQLKTFLSAPSGRNGQSLNARFNNRINSSNQHFQRASIDLVYAQGVLQINNGVLRGEQVGATFKGVARDAAGNIDMTGTFMPAYGLNRIFAEIPIIGPILGNGNDKGLFGITFKLTGKSEKPQLVINPLSAIAPGVFRKIFEFQ</sequence>
<dbReference type="OrthoDB" id="7161641at2"/>
<proteinExistence type="predicted"/>
<feature type="domain" description="YhdP central" evidence="2">
    <location>
        <begin position="362"/>
        <end position="837"/>
    </location>
</feature>
<evidence type="ECO:0000313" key="3">
    <source>
        <dbReference type="EMBL" id="TPW29804.1"/>
    </source>
</evidence>
<protein>
    <submittedName>
        <fullName evidence="3">DUF3971 domain-containing protein</fullName>
    </submittedName>
</protein>
<name>A0A506U9Q6_9HYPH</name>